<feature type="transmembrane region" description="Helical" evidence="1">
    <location>
        <begin position="237"/>
        <end position="263"/>
    </location>
</feature>
<keyword evidence="1" id="KW-1133">Transmembrane helix</keyword>
<dbReference type="OrthoDB" id="2781328at2"/>
<evidence type="ECO:0000313" key="2">
    <source>
        <dbReference type="EMBL" id="KYG26601.1"/>
    </source>
</evidence>
<feature type="transmembrane region" description="Helical" evidence="1">
    <location>
        <begin position="317"/>
        <end position="340"/>
    </location>
</feature>
<feature type="transmembrane region" description="Helical" evidence="1">
    <location>
        <begin position="177"/>
        <end position="196"/>
    </location>
</feature>
<feature type="transmembrane region" description="Helical" evidence="1">
    <location>
        <begin position="137"/>
        <end position="165"/>
    </location>
</feature>
<dbReference type="Proteomes" id="UP000075806">
    <property type="component" value="Unassembled WGS sequence"/>
</dbReference>
<feature type="transmembrane region" description="Helical" evidence="1">
    <location>
        <begin position="60"/>
        <end position="80"/>
    </location>
</feature>
<gene>
    <name evidence="2" type="ORF">AZF04_12380</name>
</gene>
<feature type="transmembrane region" description="Helical" evidence="1">
    <location>
        <begin position="107"/>
        <end position="131"/>
    </location>
</feature>
<feature type="transmembrane region" description="Helical" evidence="1">
    <location>
        <begin position="352"/>
        <end position="374"/>
    </location>
</feature>
<dbReference type="InterPro" id="IPR031599">
    <property type="entry name" value="ABC_tran_2"/>
</dbReference>
<feature type="transmembrane region" description="Helical" evidence="1">
    <location>
        <begin position="525"/>
        <end position="547"/>
    </location>
</feature>
<accession>A0A161P6C5</accession>
<evidence type="ECO:0000256" key="1">
    <source>
        <dbReference type="SAM" id="Phobius"/>
    </source>
</evidence>
<feature type="transmembrane region" description="Helical" evidence="1">
    <location>
        <begin position="428"/>
        <end position="449"/>
    </location>
</feature>
<feature type="transmembrane region" description="Helical" evidence="1">
    <location>
        <begin position="21"/>
        <end position="48"/>
    </location>
</feature>
<dbReference type="STRING" id="519424.AZF04_12380"/>
<keyword evidence="1" id="KW-0812">Transmembrane</keyword>
<proteinExistence type="predicted"/>
<feature type="transmembrane region" description="Helical" evidence="1">
    <location>
        <begin position="398"/>
        <end position="422"/>
    </location>
</feature>
<keyword evidence="1" id="KW-0472">Membrane</keyword>
<keyword evidence="3" id="KW-1185">Reference proteome</keyword>
<protein>
    <submittedName>
        <fullName evidence="2">Uncharacterized protein</fullName>
    </submittedName>
</protein>
<dbReference type="AlphaFoldDB" id="A0A161P6C5"/>
<organism evidence="2 3">
    <name type="scientific">Alkalihalobacillus trypoxylicola</name>
    <dbReference type="NCBI Taxonomy" id="519424"/>
    <lineage>
        <taxon>Bacteria</taxon>
        <taxon>Bacillati</taxon>
        <taxon>Bacillota</taxon>
        <taxon>Bacilli</taxon>
        <taxon>Bacillales</taxon>
        <taxon>Bacillaceae</taxon>
        <taxon>Alkalihalobacillus</taxon>
    </lineage>
</organism>
<sequence length="564" mass="64109">MRLLLKNYFKNDMRVISSKPSVIWSYIILAFFSVFLLFFIGSMVALFAQQITDDTLISSHAYGISLLIFMVSIFTIPQVFNRLFSNRDLALLYTLPIPTQKVYWSKFIYNFIGAPLLFFLLSTFILIVFGISSGAHYLYYPIGIIMNLLFVLFGMCIAYILNLLLVQIIPTNKAKELFTALTALSGLFVYFSFQFLNINTSSDDLNAIDFSAFPAIPSWLPMQWGGRLLADSYHNQFTGITILNVALISGLTIIFILLSSFLVKKAMLRGWIQFNETASRRRKKNKKIHKQKAKISGRIYWIGKKEWLMISRDLREWMSLLPALFLIFPFVALNGFGSWSDLQSSPHLSWPTLQFCLVFVFTIMTGMFAATSIAREAHAIHLLKVLPIKSSEISYGKYWMHIFLFSALVIFMQIVAAIIFNWSFISTILGLLAVIYYLIGSTAIGLMFGSIGAKYNADNPQNRLSGATSFLLMITLFFYGALNLIPTFIVFTPNEFITIMVEEFSDLGFPSFLIGLLESRVELGWPVYLLGIIVVGGMMYLFTWICLKICSKNVEKGDVITFDD</sequence>
<dbReference type="RefSeq" id="WP_061950070.1">
    <property type="nucleotide sequence ID" value="NZ_LTAO01000038.1"/>
</dbReference>
<feature type="transmembrane region" description="Helical" evidence="1">
    <location>
        <begin position="470"/>
        <end position="491"/>
    </location>
</feature>
<dbReference type="EMBL" id="LTAO01000038">
    <property type="protein sequence ID" value="KYG26601.1"/>
    <property type="molecule type" value="Genomic_DNA"/>
</dbReference>
<comment type="caution">
    <text evidence="2">The sequence shown here is derived from an EMBL/GenBank/DDBJ whole genome shotgun (WGS) entry which is preliminary data.</text>
</comment>
<evidence type="ECO:0000313" key="3">
    <source>
        <dbReference type="Proteomes" id="UP000075806"/>
    </source>
</evidence>
<dbReference type="Pfam" id="PF16949">
    <property type="entry name" value="ABC_tran_2"/>
    <property type="match status" value="1"/>
</dbReference>
<reference evidence="2" key="1">
    <citation type="submission" date="2016-02" db="EMBL/GenBank/DDBJ databases">
        <title>Genome sequence of Bacillus trypoxylicola KCTC 13244(T).</title>
        <authorList>
            <person name="Jeong H."/>
            <person name="Park S.-H."/>
            <person name="Choi S.-K."/>
        </authorList>
    </citation>
    <scope>NUCLEOTIDE SEQUENCE [LARGE SCALE GENOMIC DNA]</scope>
    <source>
        <strain evidence="2">KCTC 13244</strain>
    </source>
</reference>
<name>A0A161P6C5_9BACI</name>